<evidence type="ECO:0000256" key="3">
    <source>
        <dbReference type="SAM" id="SignalP"/>
    </source>
</evidence>
<evidence type="ECO:0000256" key="2">
    <source>
        <dbReference type="ARBA" id="ARBA00022679"/>
    </source>
</evidence>
<dbReference type="InterPro" id="IPR002685">
    <property type="entry name" value="Glyco_trans_15"/>
</dbReference>
<reference evidence="5" key="1">
    <citation type="submission" date="2023-08" db="EMBL/GenBank/DDBJ databases">
        <authorList>
            <person name="Chen Y."/>
            <person name="Shah S."/>
            <person name="Dougan E. K."/>
            <person name="Thang M."/>
            <person name="Chan C."/>
        </authorList>
    </citation>
    <scope>NUCLEOTIDE SEQUENCE</scope>
</reference>
<comment type="similarity">
    <text evidence="1">Belongs to the glycosyltransferase 15 family.</text>
</comment>
<feature type="chain" id="PRO_5041206359" description="EGF-like domain-containing protein" evidence="3">
    <location>
        <begin position="16"/>
        <end position="917"/>
    </location>
</feature>
<sequence length="917" mass="102195">MAAWCLGLLVALAYGEVLYGLPGMANYELVGAYEELVATLSNLAPLGLQDLPQRLILFSAWYVASRTLYSALEGRDCSCHEPVENLSQVPAALRTRICKLDAGAIETVSPFLFGDEAPDVDLLPPELWALIAKRAMYLGELTRTHRSLQTDPELESSMMSLAQLASSMPELGAAWMTGRPPRVVLPHCSSDDFHGAFWWEGVSSPSSELWLFELLGRLEESSRMVVALRPAPYYMLVEERCEVSAEIPLLHDPSRCLQDVGGWDVVTMIDDLQNITSVGSVQGRVPDSPGNDTFVLEYDEEGKVTSKKYGKVVLSPKMGGRVAMLPKTADLVVVSPQAGNCFDVADMIPPGGRGNAFLLVVPINPLYAPPTRVMPDYTRIRFELHFIAEDITDNHKLQRLLFLAHCSLQSAVDLLAPRYVLLFVDGARAIFAEQSVAHRYCTPVSGGESCAPLETLWRRGAACSPMTLHLMRAGAHVLEEAASLAESAWPCEDYKSLELPEVASHQIDKKIPSKRELYAEHLDFCAGLIPELEVRDPASWPHVPGRQHLLGNRGHCLIEEGFCECFPPWRGPACDQPDLPRVEGPPQGEGSGTIIVTMASMARLHELHFGLANWWENFNHRFDHPVLIFHQGLSPSQVANIRGASANRIWFANVDRFFVEPQLPLGPGRLLQTSLRKSYRLMCRFKATFVLDQAALQGFEWMLWLDSDSYFTGPVEVDLAEELAQNGAIFGFTHVGREDPPVIKNLFDAALLFEAAELGGSKDRPPAALSEDEGGVPNFLRAFEEGFSPPATNTYYERMLSINSPLDRGHVLPFGSPAWKGWVPLTDLMILQIPAFNNDALRRFTDWIDEWGGWWLYRWGDAAIRAVQVWLMLEAKECYEFSKLPYAHQHFCRCGHPDQNCTFLGRGAKIFRWSCES</sequence>
<dbReference type="EMBL" id="CAUJNA010003249">
    <property type="protein sequence ID" value="CAJ1396957.1"/>
    <property type="molecule type" value="Genomic_DNA"/>
</dbReference>
<proteinExistence type="inferred from homology"/>
<keyword evidence="3" id="KW-0732">Signal</keyword>
<dbReference type="SUPFAM" id="SSF53448">
    <property type="entry name" value="Nucleotide-diphospho-sugar transferases"/>
    <property type="match status" value="1"/>
</dbReference>
<organism evidence="5 6">
    <name type="scientific">Effrenium voratum</name>
    <dbReference type="NCBI Taxonomy" id="2562239"/>
    <lineage>
        <taxon>Eukaryota</taxon>
        <taxon>Sar</taxon>
        <taxon>Alveolata</taxon>
        <taxon>Dinophyceae</taxon>
        <taxon>Suessiales</taxon>
        <taxon>Symbiodiniaceae</taxon>
        <taxon>Effrenium</taxon>
    </lineage>
</organism>
<evidence type="ECO:0000256" key="1">
    <source>
        <dbReference type="ARBA" id="ARBA00007677"/>
    </source>
</evidence>
<dbReference type="PANTHER" id="PTHR31121:SF6">
    <property type="entry name" value="ALPHA-1,2 MANNOSYLTRANSFERASE KTR1"/>
    <property type="match status" value="1"/>
</dbReference>
<gene>
    <name evidence="5" type="ORF">EVOR1521_LOCUS21078</name>
</gene>
<feature type="signal peptide" evidence="3">
    <location>
        <begin position="1"/>
        <end position="15"/>
    </location>
</feature>
<dbReference type="PANTHER" id="PTHR31121">
    <property type="entry name" value="ALPHA-1,2 MANNOSYLTRANSFERASE KTR1"/>
    <property type="match status" value="1"/>
</dbReference>
<dbReference type="Proteomes" id="UP001178507">
    <property type="component" value="Unassembled WGS sequence"/>
</dbReference>
<keyword evidence="6" id="KW-1185">Reference proteome</keyword>
<feature type="domain" description="EGF-like" evidence="4">
    <location>
        <begin position="563"/>
        <end position="574"/>
    </location>
</feature>
<protein>
    <recommendedName>
        <fullName evidence="4">EGF-like domain-containing protein</fullName>
    </recommendedName>
</protein>
<name>A0AA36J0N0_9DINO</name>
<dbReference type="GO" id="GO:0000026">
    <property type="term" value="F:alpha-1,2-mannosyltransferase activity"/>
    <property type="evidence" value="ECO:0007669"/>
    <property type="project" value="TreeGrafter"/>
</dbReference>
<dbReference type="Gene3D" id="3.90.550.10">
    <property type="entry name" value="Spore Coat Polysaccharide Biosynthesis Protein SpsA, Chain A"/>
    <property type="match status" value="1"/>
</dbReference>
<dbReference type="PROSITE" id="PS01186">
    <property type="entry name" value="EGF_2"/>
    <property type="match status" value="1"/>
</dbReference>
<dbReference type="AlphaFoldDB" id="A0AA36J0N0"/>
<dbReference type="GO" id="GO:0006487">
    <property type="term" value="P:protein N-linked glycosylation"/>
    <property type="evidence" value="ECO:0007669"/>
    <property type="project" value="TreeGrafter"/>
</dbReference>
<evidence type="ECO:0000259" key="4">
    <source>
        <dbReference type="PROSITE" id="PS01186"/>
    </source>
</evidence>
<dbReference type="InterPro" id="IPR029044">
    <property type="entry name" value="Nucleotide-diphossugar_trans"/>
</dbReference>
<evidence type="ECO:0000313" key="5">
    <source>
        <dbReference type="EMBL" id="CAJ1396957.1"/>
    </source>
</evidence>
<comment type="caution">
    <text evidence="5">The sequence shown here is derived from an EMBL/GenBank/DDBJ whole genome shotgun (WGS) entry which is preliminary data.</text>
</comment>
<dbReference type="GO" id="GO:0005794">
    <property type="term" value="C:Golgi apparatus"/>
    <property type="evidence" value="ECO:0007669"/>
    <property type="project" value="TreeGrafter"/>
</dbReference>
<dbReference type="InterPro" id="IPR000742">
    <property type="entry name" value="EGF"/>
</dbReference>
<accession>A0AA36J0N0</accession>
<evidence type="ECO:0000313" key="6">
    <source>
        <dbReference type="Proteomes" id="UP001178507"/>
    </source>
</evidence>
<dbReference type="Pfam" id="PF01793">
    <property type="entry name" value="Glyco_transf_15"/>
    <property type="match status" value="2"/>
</dbReference>
<dbReference type="GO" id="GO:0016020">
    <property type="term" value="C:membrane"/>
    <property type="evidence" value="ECO:0007669"/>
    <property type="project" value="InterPro"/>
</dbReference>
<dbReference type="GO" id="GO:0000032">
    <property type="term" value="P:cell wall mannoprotein biosynthetic process"/>
    <property type="evidence" value="ECO:0007669"/>
    <property type="project" value="TreeGrafter"/>
</dbReference>
<keyword evidence="2" id="KW-0808">Transferase</keyword>